<protein>
    <submittedName>
        <fullName evidence="2">Stage II sporulation protein M</fullName>
    </submittedName>
</protein>
<keyword evidence="1" id="KW-0472">Membrane</keyword>
<evidence type="ECO:0000313" key="3">
    <source>
        <dbReference type="Proteomes" id="UP000367750"/>
    </source>
</evidence>
<feature type="transmembrane region" description="Helical" evidence="1">
    <location>
        <begin position="82"/>
        <end position="109"/>
    </location>
</feature>
<dbReference type="OrthoDB" id="161024at2"/>
<proteinExistence type="predicted"/>
<dbReference type="RefSeq" id="WP_150459808.1">
    <property type="nucleotide sequence ID" value="NZ_VYKK01000037.1"/>
</dbReference>
<organism evidence="2 3">
    <name type="scientific">Paenibacillus spiritus</name>
    <dbReference type="NCBI Taxonomy" id="2496557"/>
    <lineage>
        <taxon>Bacteria</taxon>
        <taxon>Bacillati</taxon>
        <taxon>Bacillota</taxon>
        <taxon>Bacilli</taxon>
        <taxon>Bacillales</taxon>
        <taxon>Paenibacillaceae</taxon>
        <taxon>Paenibacillus</taxon>
    </lineage>
</organism>
<dbReference type="Proteomes" id="UP000367750">
    <property type="component" value="Unassembled WGS sequence"/>
</dbReference>
<dbReference type="PANTHER" id="PTHR35337:SF1">
    <property type="entry name" value="SLR1478 PROTEIN"/>
    <property type="match status" value="1"/>
</dbReference>
<feature type="transmembrane region" description="Helical" evidence="1">
    <location>
        <begin position="121"/>
        <end position="145"/>
    </location>
</feature>
<keyword evidence="3" id="KW-1185">Reference proteome</keyword>
<sequence>MLSPLTFLRDLRQIKGALWTALIFFAGGIAAGWFGTGGLESLLNSQMEGLGRTAQNLRESSSPQMSFFIFIFLNNSIKSVVILYLGALFGILPALFLVINGGVIGYLVHRASLQGADLFDLIVKGLLPHGVIEIPALLIACAYGIHFGRRVFDSLGRRQNREAAGWSVFMRQTLTASVWIILLLLIAAVIESTLTFALLS</sequence>
<feature type="transmembrane region" description="Helical" evidence="1">
    <location>
        <begin position="176"/>
        <end position="199"/>
    </location>
</feature>
<dbReference type="PANTHER" id="PTHR35337">
    <property type="entry name" value="SLR1478 PROTEIN"/>
    <property type="match status" value="1"/>
</dbReference>
<comment type="caution">
    <text evidence="2">The sequence shown here is derived from an EMBL/GenBank/DDBJ whole genome shotgun (WGS) entry which is preliminary data.</text>
</comment>
<dbReference type="InterPro" id="IPR002798">
    <property type="entry name" value="SpoIIM-like"/>
</dbReference>
<name>A0A5J5FTI5_9BACL</name>
<dbReference type="AlphaFoldDB" id="A0A5J5FTI5"/>
<accession>A0A5J5FTI5</accession>
<dbReference type="EMBL" id="VYKK01000037">
    <property type="protein sequence ID" value="KAA8995923.1"/>
    <property type="molecule type" value="Genomic_DNA"/>
</dbReference>
<reference evidence="2 3" key="1">
    <citation type="submission" date="2019-09" db="EMBL/GenBank/DDBJ databases">
        <title>Bacillus ochoae sp. nov., Paenibacillus whitsoniae sp. nov., Paenibacillus spiritus sp. nov. Isolated from the Mars Exploration Rover during spacecraft assembly.</title>
        <authorList>
            <person name="Seuylemezian A."/>
            <person name="Vaishampayan P."/>
        </authorList>
    </citation>
    <scope>NUCLEOTIDE SEQUENCE [LARGE SCALE GENOMIC DNA]</scope>
    <source>
        <strain evidence="2 3">MER_111</strain>
    </source>
</reference>
<evidence type="ECO:0000313" key="2">
    <source>
        <dbReference type="EMBL" id="KAA8995923.1"/>
    </source>
</evidence>
<evidence type="ECO:0000256" key="1">
    <source>
        <dbReference type="SAM" id="Phobius"/>
    </source>
</evidence>
<gene>
    <name evidence="2" type="ORF">F4V43_18790</name>
</gene>
<dbReference type="Pfam" id="PF01944">
    <property type="entry name" value="SpoIIM"/>
    <property type="match status" value="1"/>
</dbReference>
<keyword evidence="1" id="KW-1133">Transmembrane helix</keyword>
<feature type="transmembrane region" description="Helical" evidence="1">
    <location>
        <begin position="16"/>
        <end position="35"/>
    </location>
</feature>
<keyword evidence="1" id="KW-0812">Transmembrane</keyword>